<keyword evidence="4" id="KW-0254">Endocytosis</keyword>
<reference evidence="16" key="1">
    <citation type="submission" date="2020-07" db="EMBL/GenBank/DDBJ databases">
        <title>The High-quality genome of the commercially important snow crab, Chionoecetes opilio.</title>
        <authorList>
            <person name="Jeong J.-H."/>
            <person name="Ryu S."/>
        </authorList>
    </citation>
    <scope>NUCLEOTIDE SEQUENCE</scope>
    <source>
        <strain evidence="16">MADBK_172401_WGS</strain>
        <tissue evidence="16">Digestive gland</tissue>
    </source>
</reference>
<keyword evidence="12" id="KW-0325">Glycoprotein</keyword>
<feature type="disulfide bond" evidence="13">
    <location>
        <begin position="224"/>
        <end position="236"/>
    </location>
</feature>
<dbReference type="CDD" id="cd00112">
    <property type="entry name" value="LDLa"/>
    <property type="match status" value="8"/>
</dbReference>
<feature type="disulfide bond" evidence="13">
    <location>
        <begin position="284"/>
        <end position="299"/>
    </location>
</feature>
<dbReference type="PROSITE" id="PS51120">
    <property type="entry name" value="LDLRB"/>
    <property type="match status" value="2"/>
</dbReference>
<dbReference type="InterPro" id="IPR011042">
    <property type="entry name" value="6-blade_b-propeller_TolB-like"/>
</dbReference>
<comment type="subcellular location">
    <subcellularLocation>
        <location evidence="2">Endomembrane system</location>
    </subcellularLocation>
    <subcellularLocation>
        <location evidence="1">Membrane</location>
        <topology evidence="1">Single-pass membrane protein</topology>
    </subcellularLocation>
</comment>
<evidence type="ECO:0000256" key="13">
    <source>
        <dbReference type="PROSITE-ProRule" id="PRU00124"/>
    </source>
</evidence>
<evidence type="ECO:0000256" key="15">
    <source>
        <dbReference type="SAM" id="Phobius"/>
    </source>
</evidence>
<dbReference type="SMART" id="SM00192">
    <property type="entry name" value="LDLa"/>
    <property type="match status" value="8"/>
</dbReference>
<organism evidence="16 17">
    <name type="scientific">Chionoecetes opilio</name>
    <name type="common">Atlantic snow crab</name>
    <name type="synonym">Cancer opilio</name>
    <dbReference type="NCBI Taxonomy" id="41210"/>
    <lineage>
        <taxon>Eukaryota</taxon>
        <taxon>Metazoa</taxon>
        <taxon>Ecdysozoa</taxon>
        <taxon>Arthropoda</taxon>
        <taxon>Crustacea</taxon>
        <taxon>Multicrustacea</taxon>
        <taxon>Malacostraca</taxon>
        <taxon>Eumalacostraca</taxon>
        <taxon>Eucarida</taxon>
        <taxon>Decapoda</taxon>
        <taxon>Pleocyemata</taxon>
        <taxon>Brachyura</taxon>
        <taxon>Eubrachyura</taxon>
        <taxon>Majoidea</taxon>
        <taxon>Majidae</taxon>
        <taxon>Chionoecetes</taxon>
    </lineage>
</organism>
<feature type="repeat" description="LDL-receptor class B" evidence="14">
    <location>
        <begin position="844"/>
        <end position="888"/>
    </location>
</feature>
<evidence type="ECO:0000256" key="1">
    <source>
        <dbReference type="ARBA" id="ARBA00004167"/>
    </source>
</evidence>
<evidence type="ECO:0000313" key="17">
    <source>
        <dbReference type="Proteomes" id="UP000770661"/>
    </source>
</evidence>
<keyword evidence="8 15" id="KW-1133">Transmembrane helix</keyword>
<dbReference type="GO" id="GO:0006898">
    <property type="term" value="P:receptor-mediated endocytosis"/>
    <property type="evidence" value="ECO:0007669"/>
    <property type="project" value="TreeGrafter"/>
</dbReference>
<keyword evidence="6" id="KW-0732">Signal</keyword>
<dbReference type="InterPro" id="IPR051221">
    <property type="entry name" value="LDLR-related"/>
</dbReference>
<comment type="caution">
    <text evidence="16">The sequence shown here is derived from an EMBL/GenBank/DDBJ whole genome shotgun (WGS) entry which is preliminary data.</text>
</comment>
<dbReference type="PANTHER" id="PTHR22722">
    <property type="entry name" value="LOW-DENSITY LIPOPROTEIN RECEPTOR-RELATED PROTEIN 2-RELATED"/>
    <property type="match status" value="1"/>
</dbReference>
<dbReference type="Pfam" id="PF00057">
    <property type="entry name" value="Ldl_recept_a"/>
    <property type="match status" value="6"/>
</dbReference>
<dbReference type="SUPFAM" id="SSF63825">
    <property type="entry name" value="YWTD domain"/>
    <property type="match status" value="2"/>
</dbReference>
<dbReference type="Pfam" id="PF00058">
    <property type="entry name" value="Ldl_recept_b"/>
    <property type="match status" value="3"/>
</dbReference>
<evidence type="ECO:0000256" key="5">
    <source>
        <dbReference type="ARBA" id="ARBA00022692"/>
    </source>
</evidence>
<feature type="disulfide bond" evidence="13">
    <location>
        <begin position="145"/>
        <end position="157"/>
    </location>
</feature>
<evidence type="ECO:0000313" key="16">
    <source>
        <dbReference type="EMBL" id="KAG0730038.1"/>
    </source>
</evidence>
<dbReference type="Proteomes" id="UP000770661">
    <property type="component" value="Unassembled WGS sequence"/>
</dbReference>
<keyword evidence="5 15" id="KW-0812">Transmembrane</keyword>
<feature type="disulfide bond" evidence="13">
    <location>
        <begin position="231"/>
        <end position="249"/>
    </location>
</feature>
<keyword evidence="7" id="KW-0677">Repeat</keyword>
<dbReference type="Gene3D" id="2.120.10.30">
    <property type="entry name" value="TolB, C-terminal domain"/>
    <property type="match status" value="3"/>
</dbReference>
<keyword evidence="3" id="KW-0245">EGF-like domain</keyword>
<evidence type="ECO:0000256" key="2">
    <source>
        <dbReference type="ARBA" id="ARBA00004308"/>
    </source>
</evidence>
<feature type="disulfide bond" evidence="13">
    <location>
        <begin position="387"/>
        <end position="405"/>
    </location>
</feature>
<accession>A0A8J5CRP3</accession>
<name>A0A8J5CRP3_CHIOP</name>
<keyword evidence="10 13" id="KW-1015">Disulfide bond</keyword>
<dbReference type="GO" id="GO:0043235">
    <property type="term" value="C:receptor complex"/>
    <property type="evidence" value="ECO:0007669"/>
    <property type="project" value="TreeGrafter"/>
</dbReference>
<protein>
    <submittedName>
        <fullName evidence="16">Low-density lipoprotein receptor-related protein</fullName>
    </submittedName>
</protein>
<feature type="disulfide bond" evidence="13">
    <location>
        <begin position="204"/>
        <end position="219"/>
    </location>
</feature>
<dbReference type="PANTHER" id="PTHR22722:SF14">
    <property type="entry name" value="MEGALIN, ISOFORM A"/>
    <property type="match status" value="1"/>
</dbReference>
<dbReference type="GO" id="GO:0016324">
    <property type="term" value="C:apical plasma membrane"/>
    <property type="evidence" value="ECO:0007669"/>
    <property type="project" value="TreeGrafter"/>
</dbReference>
<dbReference type="FunFam" id="4.10.400.10:FF:000045">
    <property type="entry name" value="Low-density lipoprotein receptor-related protein 2"/>
    <property type="match status" value="1"/>
</dbReference>
<feature type="transmembrane region" description="Helical" evidence="15">
    <location>
        <begin position="12"/>
        <end position="35"/>
    </location>
</feature>
<feature type="repeat" description="LDL-receptor class B" evidence="14">
    <location>
        <begin position="567"/>
        <end position="609"/>
    </location>
</feature>
<feature type="disulfide bond" evidence="13">
    <location>
        <begin position="185"/>
        <end position="197"/>
    </location>
</feature>
<evidence type="ECO:0000256" key="11">
    <source>
        <dbReference type="ARBA" id="ARBA00023170"/>
    </source>
</evidence>
<sequence length="916" mass="102011">MRKDISMGKSEVHFLFIGIAIKTANNILLISTTIFSTEWLYVTDWRRDAILRMNKTDGTQEKVVAEVAESNRLYGIRIYSYKAQEIVPEHPCEDNETCQKFCFPIPSNETGKLVAQCDCPMGEKLNVDNKTCGADPDAETVEVSCATWDFTCANGRCIEKTWVCDGDDDCLDNSDEEQNCTEVTCREDEFQCGSRKCITNTFRCDSDNDCGDFSDETDCVNVTCEASYFQCDNGRCIPLNWKCDSENDCGDSSDEGDFCANKTCSYFQFTCPSTGACIPQAWVCDGDNDCYDNKDEEGCPPIACTAAQFKCNNQKQCIHESYKCDEIPDCDDASDELGCPTVGPNECIEENQFRCKKSGICIPKSWKCDGNADCEDKSDEPDTCGQCKNSKCIFHSWLCDGENDCGDNSDEDNVEACGQPVFRCESGMWTCEGVSNACINVSQVCDSKKDCPNGADEGPGCDENSCAGDKALECSVRYHSEALLIISNRRSVLIADLQQRSFEPVPVLVENVVATASDMKNGTLFWSDMKAKQIVKLDKGSKSNKPQVLVGSGLDLVEGLAYDWITGNLYWVDSRLNALEVARRDGSQRIILLNKNISQPRGLCLDPLDGARWMFWTDWGNNPRIERVSLSGQNRSVIINTKIFWPNVDLPYLMVMKGSQIVDISISKPDDKGTAGFLTPIVGLENGLEVDYDRKNERIFWIEGISKDSENGTIYTMSIGGGNRSTFMDLGIYGSPYTMAWDWVGQNMYIGNRVANNIEVLKYDGKTKYQSVILDNNGTESGVARPKSMCLDPSKGFLFWLDDGGSFVPVKVGKVGMDGSNPTVLYRFFSNTKPEFITVDIEASRLYWSTSNRAKIMSSDLYGRNIKTILSEDDNIARPKAIAVHDSSEWILTFYEDSVFFESVTLKLLCAAELLF</sequence>
<dbReference type="OrthoDB" id="21182at2759"/>
<dbReference type="FunFam" id="4.10.400.10:FF:000189">
    <property type="entry name" value="low-density lipoprotein receptor 1"/>
    <property type="match status" value="1"/>
</dbReference>
<evidence type="ECO:0000256" key="10">
    <source>
        <dbReference type="ARBA" id="ARBA00023157"/>
    </source>
</evidence>
<comment type="caution">
    <text evidence="13">Lacks conserved residue(s) required for the propagation of feature annotation.</text>
</comment>
<dbReference type="InterPro" id="IPR002172">
    <property type="entry name" value="LDrepeatLR_classA_rpt"/>
</dbReference>
<feature type="disulfide bond" evidence="13">
    <location>
        <begin position="324"/>
        <end position="339"/>
    </location>
</feature>
<evidence type="ECO:0000256" key="9">
    <source>
        <dbReference type="ARBA" id="ARBA00023136"/>
    </source>
</evidence>
<dbReference type="InterPro" id="IPR000033">
    <property type="entry name" value="LDLR_classB_rpt"/>
</dbReference>
<dbReference type="InterPro" id="IPR023415">
    <property type="entry name" value="LDLR_class-A_CS"/>
</dbReference>
<feature type="disulfide bond" evidence="13">
    <location>
        <begin position="152"/>
        <end position="170"/>
    </location>
</feature>
<dbReference type="AlphaFoldDB" id="A0A8J5CRP3"/>
<dbReference type="PROSITE" id="PS01209">
    <property type="entry name" value="LDLRA_1"/>
    <property type="match status" value="6"/>
</dbReference>
<dbReference type="EMBL" id="JACEEZ010000597">
    <property type="protein sequence ID" value="KAG0730038.1"/>
    <property type="molecule type" value="Genomic_DNA"/>
</dbReference>
<dbReference type="FunFam" id="2.120.10.30:FF:000241">
    <property type="entry name" value="Low-density lipoprotein receptor-related protein 6"/>
    <property type="match status" value="1"/>
</dbReference>
<keyword evidence="11 16" id="KW-0675">Receptor</keyword>
<dbReference type="SUPFAM" id="SSF57424">
    <property type="entry name" value="LDL receptor-like module"/>
    <property type="match status" value="8"/>
</dbReference>
<evidence type="ECO:0000256" key="7">
    <source>
        <dbReference type="ARBA" id="ARBA00022737"/>
    </source>
</evidence>
<gene>
    <name evidence="16" type="primary">lrp-1_1</name>
    <name evidence="16" type="ORF">GWK47_029129</name>
</gene>
<keyword evidence="9 15" id="KW-0472">Membrane</keyword>
<dbReference type="InterPro" id="IPR036055">
    <property type="entry name" value="LDL_receptor-like_sf"/>
</dbReference>
<keyword evidence="16" id="KW-0449">Lipoprotein</keyword>
<evidence type="ECO:0000256" key="6">
    <source>
        <dbReference type="ARBA" id="ARBA00022729"/>
    </source>
</evidence>
<dbReference type="GO" id="GO:0012505">
    <property type="term" value="C:endomembrane system"/>
    <property type="evidence" value="ECO:0007669"/>
    <property type="project" value="UniProtKB-SubCell"/>
</dbReference>
<evidence type="ECO:0000256" key="8">
    <source>
        <dbReference type="ARBA" id="ARBA00022989"/>
    </source>
</evidence>
<dbReference type="SMART" id="SM00135">
    <property type="entry name" value="LY"/>
    <property type="match status" value="7"/>
</dbReference>
<evidence type="ECO:0000256" key="12">
    <source>
        <dbReference type="ARBA" id="ARBA00023180"/>
    </source>
</evidence>
<dbReference type="GO" id="GO:0042562">
    <property type="term" value="F:hormone binding"/>
    <property type="evidence" value="ECO:0007669"/>
    <property type="project" value="TreeGrafter"/>
</dbReference>
<dbReference type="Gene3D" id="4.10.400.10">
    <property type="entry name" value="Low-density Lipoprotein Receptor"/>
    <property type="match status" value="8"/>
</dbReference>
<evidence type="ECO:0000256" key="4">
    <source>
        <dbReference type="ARBA" id="ARBA00022583"/>
    </source>
</evidence>
<proteinExistence type="predicted"/>
<dbReference type="FunFam" id="4.10.400.10:FF:000002">
    <property type="entry name" value="Low-density lipoprotein receptor-related protein 1"/>
    <property type="match status" value="1"/>
</dbReference>
<evidence type="ECO:0000256" key="14">
    <source>
        <dbReference type="PROSITE-ProRule" id="PRU00461"/>
    </source>
</evidence>
<evidence type="ECO:0000256" key="3">
    <source>
        <dbReference type="ARBA" id="ARBA00022536"/>
    </source>
</evidence>
<dbReference type="PRINTS" id="PR00261">
    <property type="entry name" value="LDLRECEPTOR"/>
</dbReference>
<feature type="disulfide bond" evidence="13">
    <location>
        <begin position="192"/>
        <end position="210"/>
    </location>
</feature>
<keyword evidence="17" id="KW-1185">Reference proteome</keyword>
<dbReference type="PROSITE" id="PS50068">
    <property type="entry name" value="LDLRA_2"/>
    <property type="match status" value="8"/>
</dbReference>